<feature type="region of interest" description="Disordered" evidence="2">
    <location>
        <begin position="152"/>
        <end position="248"/>
    </location>
</feature>
<evidence type="ECO:0000313" key="4">
    <source>
        <dbReference type="Proteomes" id="UP000270471"/>
    </source>
</evidence>
<feature type="compositionally biased region" description="Low complexity" evidence="2">
    <location>
        <begin position="418"/>
        <end position="431"/>
    </location>
</feature>
<sequence>MGGRGHSTANVNKSPRRRSDGRHLGTAVPGDCGQGHSVGCGRRHAPGRHDREDQRAGRGARTPPCVRAAPLGPPRPDVVAGPLRQLLALDKPGFARVTGHVRAGGLGLPAACDIAAAATAATFAFTEVRTGVAPAVVPLPVIPGRCGRRSLAAESGRGHGLHDVPLEDHEDHDERECGQHGGGHGLGVLDAVGVLHGGDADRQGHQGRVGGGDEGPEEVVPRADEDEDRHGSEHRAGQRHQDRPEDPPVARAVESGRLLQFPRQRVEVLLQDEHHHRGDRLRQDHRGVGVEQMQGEHLPEPRHDQHLRRHQDRGHRDREQPAAAGEAGAREGVSGHRGDQHGDHRDGRRDEQAVQHPQRQVAALPHGAEPLEGEAVPGPEPVGRVAGVPLRLERGQQPPGHRQQPCGGRQGQRGQGEHPGAAAVAEGEVGAAAGGAAAGRQLPDRVRGAGAGRGADGQVGGGHVTSPGGAEPRTGRRRRSGRGRRRCS</sequence>
<feature type="compositionally biased region" description="Basic and acidic residues" evidence="2">
    <location>
        <begin position="219"/>
        <end position="248"/>
    </location>
</feature>
<proteinExistence type="inferred from homology"/>
<feature type="compositionally biased region" description="Basic and acidic residues" evidence="2">
    <location>
        <begin position="333"/>
        <end position="353"/>
    </location>
</feature>
<accession>A0A3M0I9G6</accession>
<feature type="compositionally biased region" description="Basic and acidic residues" evidence="2">
    <location>
        <begin position="272"/>
        <end position="288"/>
    </location>
</feature>
<gene>
    <name evidence="3" type="ORF">CTZ28_14630</name>
</gene>
<dbReference type="InterPro" id="IPR029045">
    <property type="entry name" value="ClpP/crotonase-like_dom_sf"/>
</dbReference>
<dbReference type="InterPro" id="IPR051683">
    <property type="entry name" value="Enoyl-CoA_Hydratase/Isomerase"/>
</dbReference>
<evidence type="ECO:0000313" key="3">
    <source>
        <dbReference type="EMBL" id="RMB85434.1"/>
    </source>
</evidence>
<dbReference type="Gene3D" id="3.90.226.10">
    <property type="entry name" value="2-enoyl-CoA Hydratase, Chain A, domain 1"/>
    <property type="match status" value="1"/>
</dbReference>
<feature type="compositionally biased region" description="Basic and acidic residues" evidence="2">
    <location>
        <begin position="47"/>
        <end position="56"/>
    </location>
</feature>
<dbReference type="Proteomes" id="UP000270471">
    <property type="component" value="Unassembled WGS sequence"/>
</dbReference>
<reference evidence="3 4" key="1">
    <citation type="submission" date="2017-11" db="EMBL/GenBank/DDBJ databases">
        <title>Draft genome of actinobacteria isolated from guarana (Paullinia cupana (Mart.) Ducke.</title>
        <authorList>
            <person name="Siqueira K.A."/>
            <person name="Liotti R.G."/>
            <person name="Mendes T.A.O."/>
            <person name="Soares M.A."/>
        </authorList>
    </citation>
    <scope>NUCLEOTIDE SEQUENCE [LARGE SCALE GENOMIC DNA]</scope>
    <source>
        <strain evidence="3 4">193</strain>
    </source>
</reference>
<dbReference type="AlphaFoldDB" id="A0A3M0I9G6"/>
<dbReference type="InterPro" id="IPR001753">
    <property type="entry name" value="Enoyl-CoA_hydra/iso"/>
</dbReference>
<dbReference type="Pfam" id="PF00378">
    <property type="entry name" value="ECH_1"/>
    <property type="match status" value="1"/>
</dbReference>
<keyword evidence="4" id="KW-1185">Reference proteome</keyword>
<evidence type="ECO:0000256" key="1">
    <source>
        <dbReference type="ARBA" id="ARBA00005254"/>
    </source>
</evidence>
<feature type="compositionally biased region" description="Low complexity" evidence="2">
    <location>
        <begin position="395"/>
        <end position="407"/>
    </location>
</feature>
<name>A0A3M0I9G6_9ACTN</name>
<dbReference type="OrthoDB" id="370015at2"/>
<dbReference type="SUPFAM" id="SSF52096">
    <property type="entry name" value="ClpP/crotonase"/>
    <property type="match status" value="1"/>
</dbReference>
<dbReference type="PANTHER" id="PTHR42964:SF1">
    <property type="entry name" value="POLYKETIDE BIOSYNTHESIS ENOYL-COA HYDRATASE PKSH-RELATED"/>
    <property type="match status" value="1"/>
</dbReference>
<feature type="region of interest" description="Disordered" evidence="2">
    <location>
        <begin position="1"/>
        <end position="77"/>
    </location>
</feature>
<feature type="compositionally biased region" description="Low complexity" evidence="2">
    <location>
        <begin position="322"/>
        <end position="332"/>
    </location>
</feature>
<dbReference type="EMBL" id="PENI01000007">
    <property type="protein sequence ID" value="RMB85434.1"/>
    <property type="molecule type" value="Genomic_DNA"/>
</dbReference>
<comment type="similarity">
    <text evidence="1">Belongs to the enoyl-CoA hydratase/isomerase family.</text>
</comment>
<comment type="caution">
    <text evidence="3">The sequence shown here is derived from an EMBL/GenBank/DDBJ whole genome shotgun (WGS) entry which is preliminary data.</text>
</comment>
<feature type="region of interest" description="Disordered" evidence="2">
    <location>
        <begin position="272"/>
        <end position="488"/>
    </location>
</feature>
<protein>
    <submittedName>
        <fullName evidence="3">Uncharacterized protein</fullName>
    </submittedName>
</protein>
<dbReference type="PANTHER" id="PTHR42964">
    <property type="entry name" value="ENOYL-COA HYDRATASE"/>
    <property type="match status" value="1"/>
</dbReference>
<dbReference type="GO" id="GO:0003824">
    <property type="term" value="F:catalytic activity"/>
    <property type="evidence" value="ECO:0007669"/>
    <property type="project" value="UniProtKB-ARBA"/>
</dbReference>
<feature type="compositionally biased region" description="Gly residues" evidence="2">
    <location>
        <begin position="449"/>
        <end position="463"/>
    </location>
</feature>
<feature type="compositionally biased region" description="Basic residues" evidence="2">
    <location>
        <begin position="475"/>
        <end position="488"/>
    </location>
</feature>
<evidence type="ECO:0000256" key="2">
    <source>
        <dbReference type="SAM" id="MobiDB-lite"/>
    </source>
</evidence>
<feature type="compositionally biased region" description="Basic and acidic residues" evidence="2">
    <location>
        <begin position="156"/>
        <end position="178"/>
    </location>
</feature>
<organism evidence="3 4">
    <name type="scientific">Streptomyces shenzhenensis</name>
    <dbReference type="NCBI Taxonomy" id="943815"/>
    <lineage>
        <taxon>Bacteria</taxon>
        <taxon>Bacillati</taxon>
        <taxon>Actinomycetota</taxon>
        <taxon>Actinomycetes</taxon>
        <taxon>Kitasatosporales</taxon>
        <taxon>Streptomycetaceae</taxon>
        <taxon>Streptomyces</taxon>
    </lineage>
</organism>